<feature type="compositionally biased region" description="Basic and acidic residues" evidence="1">
    <location>
        <begin position="104"/>
        <end position="119"/>
    </location>
</feature>
<feature type="region of interest" description="Disordered" evidence="1">
    <location>
        <begin position="1"/>
        <end position="119"/>
    </location>
</feature>
<name>A0A2J6SGB0_9HELO</name>
<accession>A0A2J6SGB0</accession>
<sequence>MHFLPGHANMSNPFQEPSSKPSNATSPTRPKHLTTRSISEVHHKHHHPHLHHRRKEESQSAHHSQAALGSSEGTSSRSEGFTPSQSRDVSRRGSILGVDIPEGNGREKRAVKEGEVREEREKGVLRAAELVANGRVHSELQNALLDLNTLSNNTTRRLDNTYYSVLEKLSTLQNIIDSLKELATMTRELNDDFKVESEEVVVDINTQLAQFSGFDDQQGRIEALASRVQAGRQRIKTLGIRVDIVQNRVTCWELAEKEWKDKTRKRLRIMWTVIFVFLFIFVGMMIFQNYTPAKTQGASPFKGMNTSGLLGKMPGMKGLENETWSLKRKTEDKLDELRNHSQEPLGEDPRLRIFDEL</sequence>
<dbReference type="RefSeq" id="XP_024726716.1">
    <property type="nucleotide sequence ID" value="XM_024884249.1"/>
</dbReference>
<dbReference type="GeneID" id="36592326"/>
<reference evidence="3 4" key="1">
    <citation type="submission" date="2016-04" db="EMBL/GenBank/DDBJ databases">
        <title>A degradative enzymes factory behind the ericoid mycorrhizal symbiosis.</title>
        <authorList>
            <consortium name="DOE Joint Genome Institute"/>
            <person name="Martino E."/>
            <person name="Morin E."/>
            <person name="Grelet G."/>
            <person name="Kuo A."/>
            <person name="Kohler A."/>
            <person name="Daghino S."/>
            <person name="Barry K."/>
            <person name="Choi C."/>
            <person name="Cichocki N."/>
            <person name="Clum A."/>
            <person name="Copeland A."/>
            <person name="Hainaut M."/>
            <person name="Haridas S."/>
            <person name="Labutti K."/>
            <person name="Lindquist E."/>
            <person name="Lipzen A."/>
            <person name="Khouja H.-R."/>
            <person name="Murat C."/>
            <person name="Ohm R."/>
            <person name="Olson A."/>
            <person name="Spatafora J."/>
            <person name="Veneault-Fourrey C."/>
            <person name="Henrissat B."/>
            <person name="Grigoriev I."/>
            <person name="Martin F."/>
            <person name="Perotto S."/>
        </authorList>
    </citation>
    <scope>NUCLEOTIDE SEQUENCE [LARGE SCALE GENOMIC DNA]</scope>
    <source>
        <strain evidence="3 4">E</strain>
    </source>
</reference>
<dbReference type="AlphaFoldDB" id="A0A2J6SGB0"/>
<feature type="compositionally biased region" description="Polar residues" evidence="1">
    <location>
        <begin position="9"/>
        <end position="28"/>
    </location>
</feature>
<keyword evidence="2" id="KW-0812">Transmembrane</keyword>
<evidence type="ECO:0000256" key="1">
    <source>
        <dbReference type="SAM" id="MobiDB-lite"/>
    </source>
</evidence>
<protein>
    <submittedName>
        <fullName evidence="3">Uncharacterized protein</fullName>
    </submittedName>
</protein>
<dbReference type="EMBL" id="KZ613919">
    <property type="protein sequence ID" value="PMD49812.1"/>
    <property type="molecule type" value="Genomic_DNA"/>
</dbReference>
<evidence type="ECO:0000313" key="3">
    <source>
        <dbReference type="EMBL" id="PMD49812.1"/>
    </source>
</evidence>
<gene>
    <name evidence="3" type="ORF">K444DRAFT_638412</name>
</gene>
<feature type="transmembrane region" description="Helical" evidence="2">
    <location>
        <begin position="269"/>
        <end position="287"/>
    </location>
</feature>
<keyword evidence="2" id="KW-0472">Membrane</keyword>
<dbReference type="InParanoid" id="A0A2J6SGB0"/>
<dbReference type="STRING" id="1095630.A0A2J6SGB0"/>
<dbReference type="OrthoDB" id="5419542at2759"/>
<dbReference type="Proteomes" id="UP000235371">
    <property type="component" value="Unassembled WGS sequence"/>
</dbReference>
<evidence type="ECO:0000256" key="2">
    <source>
        <dbReference type="SAM" id="Phobius"/>
    </source>
</evidence>
<keyword evidence="2" id="KW-1133">Transmembrane helix</keyword>
<feature type="compositionally biased region" description="Basic residues" evidence="1">
    <location>
        <begin position="42"/>
        <end position="54"/>
    </location>
</feature>
<evidence type="ECO:0000313" key="4">
    <source>
        <dbReference type="Proteomes" id="UP000235371"/>
    </source>
</evidence>
<keyword evidence="4" id="KW-1185">Reference proteome</keyword>
<organism evidence="3 4">
    <name type="scientific">Hyaloscypha bicolor E</name>
    <dbReference type="NCBI Taxonomy" id="1095630"/>
    <lineage>
        <taxon>Eukaryota</taxon>
        <taxon>Fungi</taxon>
        <taxon>Dikarya</taxon>
        <taxon>Ascomycota</taxon>
        <taxon>Pezizomycotina</taxon>
        <taxon>Leotiomycetes</taxon>
        <taxon>Helotiales</taxon>
        <taxon>Hyaloscyphaceae</taxon>
        <taxon>Hyaloscypha</taxon>
        <taxon>Hyaloscypha bicolor</taxon>
    </lineage>
</organism>
<feature type="compositionally biased region" description="Low complexity" evidence="1">
    <location>
        <begin position="69"/>
        <end position="80"/>
    </location>
</feature>
<proteinExistence type="predicted"/>